<evidence type="ECO:0000313" key="9">
    <source>
        <dbReference type="Proteomes" id="UP000649617"/>
    </source>
</evidence>
<reference evidence="8" key="1">
    <citation type="submission" date="2021-02" db="EMBL/GenBank/DDBJ databases">
        <authorList>
            <person name="Dougan E. K."/>
            <person name="Rhodes N."/>
            <person name="Thang M."/>
            <person name="Chan C."/>
        </authorList>
    </citation>
    <scope>NUCLEOTIDE SEQUENCE</scope>
</reference>
<evidence type="ECO:0000313" key="8">
    <source>
        <dbReference type="EMBL" id="CAE7720451.1"/>
    </source>
</evidence>
<feature type="transmembrane region" description="Helical" evidence="6">
    <location>
        <begin position="193"/>
        <end position="214"/>
    </location>
</feature>
<dbReference type="Proteomes" id="UP000649617">
    <property type="component" value="Unassembled WGS sequence"/>
</dbReference>
<dbReference type="InterPro" id="IPR043203">
    <property type="entry name" value="VGCC_Ca_Na"/>
</dbReference>
<dbReference type="PROSITE" id="PS00018">
    <property type="entry name" value="EF_HAND_1"/>
    <property type="match status" value="1"/>
</dbReference>
<dbReference type="Gene3D" id="1.10.287.70">
    <property type="match status" value="1"/>
</dbReference>
<dbReference type="SUPFAM" id="SSF81324">
    <property type="entry name" value="Voltage-gated potassium channels"/>
    <property type="match status" value="1"/>
</dbReference>
<dbReference type="InterPro" id="IPR018247">
    <property type="entry name" value="EF_Hand_1_Ca_BS"/>
</dbReference>
<evidence type="ECO:0000256" key="2">
    <source>
        <dbReference type="ARBA" id="ARBA00022692"/>
    </source>
</evidence>
<organism evidence="8 9">
    <name type="scientific">Symbiodinium pilosum</name>
    <name type="common">Dinoflagellate</name>
    <dbReference type="NCBI Taxonomy" id="2952"/>
    <lineage>
        <taxon>Eukaryota</taxon>
        <taxon>Sar</taxon>
        <taxon>Alveolata</taxon>
        <taxon>Dinophyceae</taxon>
        <taxon>Suessiales</taxon>
        <taxon>Symbiodiniaceae</taxon>
        <taxon>Symbiodinium</taxon>
    </lineage>
</organism>
<feature type="transmembrane region" description="Helical" evidence="6">
    <location>
        <begin position="77"/>
        <end position="99"/>
    </location>
</feature>
<name>A0A812XET8_SYMPI</name>
<comment type="caution">
    <text evidence="8">The sequence shown here is derived from an EMBL/GenBank/DDBJ whole genome shotgun (WGS) entry which is preliminary data.</text>
</comment>
<proteinExistence type="predicted"/>
<sequence length="437" mass="49993">MQQKQLTRSESTVEQWDSWPTLSDEADESHAKSSFERWVKSWKFERIFAIVLMSNAIFLGIQTQWSSMHLHDELPVAFLVLQMIYAALFILEICFRLAAWGLKGFFCSDDWLWHMLDVFVWLTAVLELVADIMSLEAQHATSSSGFRLLRIVKIARFARAIRIFKVLRFVRALRILLFSILHTLKSLIWSQVLLMIIIFSFAILFSDATIAYVVDNDLAQSFDSTTLFKYFGSPLRTMTTLFRSISGGVTWEEPANALQDVGGEWVLLFTVYVAFCLFAVLNVMVGVFCHSAITGAEKDQDLLVQSLLQEKEGFRERFLQLFKQIDDGSGRITLLEFENRFQDESVKALFEALELGATDAWTLFQMLDKDGDHNIDADEFIDSCIRMRGSARSVDVCGLRLQTAKIRSQLSELTRASEQMQGVIVELARSCQGRRMI</sequence>
<keyword evidence="3" id="KW-0106">Calcium</keyword>
<evidence type="ECO:0000256" key="5">
    <source>
        <dbReference type="ARBA" id="ARBA00023136"/>
    </source>
</evidence>
<dbReference type="AlphaFoldDB" id="A0A812XET8"/>
<dbReference type="InterPro" id="IPR011992">
    <property type="entry name" value="EF-hand-dom_pair"/>
</dbReference>
<keyword evidence="5 6" id="KW-0472">Membrane</keyword>
<feature type="transmembrane region" description="Helical" evidence="6">
    <location>
        <begin position="265"/>
        <end position="289"/>
    </location>
</feature>
<protein>
    <submittedName>
        <fullName evidence="8">CACNA1B protein</fullName>
    </submittedName>
</protein>
<dbReference type="PANTHER" id="PTHR10037:SF62">
    <property type="entry name" value="SODIUM CHANNEL PROTEIN 60E"/>
    <property type="match status" value="1"/>
</dbReference>
<feature type="transmembrane region" description="Helical" evidence="6">
    <location>
        <begin position="47"/>
        <end position="65"/>
    </location>
</feature>
<gene>
    <name evidence="8" type="primary">CACNA1B</name>
    <name evidence="8" type="ORF">SPIL2461_LOCUS20525</name>
</gene>
<feature type="domain" description="EF-hand" evidence="7">
    <location>
        <begin position="355"/>
        <end position="390"/>
    </location>
</feature>
<keyword evidence="9" id="KW-1185">Reference proteome</keyword>
<evidence type="ECO:0000259" key="7">
    <source>
        <dbReference type="PROSITE" id="PS50222"/>
    </source>
</evidence>
<dbReference type="Gene3D" id="1.20.120.350">
    <property type="entry name" value="Voltage-gated potassium channels. Chain C"/>
    <property type="match status" value="1"/>
</dbReference>
<dbReference type="Pfam" id="PF00520">
    <property type="entry name" value="Ion_trans"/>
    <property type="match status" value="1"/>
</dbReference>
<dbReference type="InterPro" id="IPR027359">
    <property type="entry name" value="Volt_channel_dom_sf"/>
</dbReference>
<dbReference type="PROSITE" id="PS50222">
    <property type="entry name" value="EF_HAND_2"/>
    <property type="match status" value="1"/>
</dbReference>
<keyword evidence="4 6" id="KW-1133">Transmembrane helix</keyword>
<evidence type="ECO:0000256" key="6">
    <source>
        <dbReference type="SAM" id="Phobius"/>
    </source>
</evidence>
<dbReference type="OrthoDB" id="447485at2759"/>
<evidence type="ECO:0000256" key="4">
    <source>
        <dbReference type="ARBA" id="ARBA00022989"/>
    </source>
</evidence>
<dbReference type="InterPro" id="IPR005821">
    <property type="entry name" value="Ion_trans_dom"/>
</dbReference>
<dbReference type="GO" id="GO:0001518">
    <property type="term" value="C:voltage-gated sodium channel complex"/>
    <property type="evidence" value="ECO:0007669"/>
    <property type="project" value="TreeGrafter"/>
</dbReference>
<dbReference type="SUPFAM" id="SSF47473">
    <property type="entry name" value="EF-hand"/>
    <property type="match status" value="1"/>
</dbReference>
<comment type="subcellular location">
    <subcellularLocation>
        <location evidence="1">Membrane</location>
        <topology evidence="1">Multi-pass membrane protein</topology>
    </subcellularLocation>
</comment>
<dbReference type="PANTHER" id="PTHR10037">
    <property type="entry name" value="VOLTAGE-GATED CATION CHANNEL CALCIUM AND SODIUM"/>
    <property type="match status" value="1"/>
</dbReference>
<dbReference type="InterPro" id="IPR002048">
    <property type="entry name" value="EF_hand_dom"/>
</dbReference>
<accession>A0A812XET8</accession>
<evidence type="ECO:0000256" key="1">
    <source>
        <dbReference type="ARBA" id="ARBA00004141"/>
    </source>
</evidence>
<dbReference type="EMBL" id="CAJNIZ010045449">
    <property type="protein sequence ID" value="CAE7720451.1"/>
    <property type="molecule type" value="Genomic_DNA"/>
</dbReference>
<evidence type="ECO:0000256" key="3">
    <source>
        <dbReference type="ARBA" id="ARBA00022837"/>
    </source>
</evidence>
<dbReference type="Gene3D" id="1.10.238.10">
    <property type="entry name" value="EF-hand"/>
    <property type="match status" value="1"/>
</dbReference>
<dbReference type="GO" id="GO:0005248">
    <property type="term" value="F:voltage-gated sodium channel activity"/>
    <property type="evidence" value="ECO:0007669"/>
    <property type="project" value="TreeGrafter"/>
</dbReference>
<keyword evidence="2 6" id="KW-0812">Transmembrane</keyword>
<dbReference type="GO" id="GO:0005509">
    <property type="term" value="F:calcium ion binding"/>
    <property type="evidence" value="ECO:0007669"/>
    <property type="project" value="InterPro"/>
</dbReference>